<dbReference type="CDD" id="cd16377">
    <property type="entry name" value="23S_rRNA_IVP_like"/>
    <property type="match status" value="1"/>
</dbReference>
<dbReference type="AlphaFoldDB" id="W0F3B6"/>
<dbReference type="RefSeq" id="WP_008586517.1">
    <property type="nucleotide sequence ID" value="NZ_CP007035.1"/>
</dbReference>
<evidence type="ECO:0000313" key="2">
    <source>
        <dbReference type="Proteomes" id="UP000003586"/>
    </source>
</evidence>
<dbReference type="Proteomes" id="UP000003586">
    <property type="component" value="Chromosome"/>
</dbReference>
<sequence length="117" mass="13646">MFLNLKHKSLDVYLVIRELVKETYKVNILLPVEERFNMIQQIRRAAISVKLNLAEGSTRKSEAERRRFYEISRGSEVEIDAALESAVDLNYFVIEDLNHIGVLLNRCFAMISKMIEK</sequence>
<keyword evidence="1" id="KW-0687">Ribonucleoprotein</keyword>
<dbReference type="InterPro" id="IPR012657">
    <property type="entry name" value="23S_rRNA-intervening_sequence"/>
</dbReference>
<dbReference type="HOGENOM" id="CLU_129874_0_1_10"/>
<dbReference type="EMBL" id="CP007035">
    <property type="protein sequence ID" value="AHF15994.1"/>
    <property type="molecule type" value="Genomic_DNA"/>
</dbReference>
<gene>
    <name evidence="1" type="ORF">NIASO_14185</name>
</gene>
<protein>
    <submittedName>
        <fullName evidence="1">30S ribosomal protein S23</fullName>
    </submittedName>
</protein>
<dbReference type="GO" id="GO:0005840">
    <property type="term" value="C:ribosome"/>
    <property type="evidence" value="ECO:0007669"/>
    <property type="project" value="UniProtKB-KW"/>
</dbReference>
<evidence type="ECO:0000313" key="1">
    <source>
        <dbReference type="EMBL" id="AHF15994.1"/>
    </source>
</evidence>
<dbReference type="Gene3D" id="1.20.1440.60">
    <property type="entry name" value="23S rRNA-intervening sequence"/>
    <property type="match status" value="1"/>
</dbReference>
<dbReference type="InterPro" id="IPR036583">
    <property type="entry name" value="23S_rRNA_IVS_sf"/>
</dbReference>
<dbReference type="SUPFAM" id="SSF158446">
    <property type="entry name" value="IVS-encoded protein-like"/>
    <property type="match status" value="1"/>
</dbReference>
<name>W0F3B6_9BACT</name>
<dbReference type="STRING" id="929713.NIASO_14185"/>
<dbReference type="OrthoDB" id="9811959at2"/>
<proteinExistence type="predicted"/>
<dbReference type="KEGG" id="nso:NIASO_14185"/>
<keyword evidence="2" id="KW-1185">Reference proteome</keyword>
<accession>W0F3B6</accession>
<dbReference type="PANTHER" id="PTHR38471">
    <property type="entry name" value="FOUR HELIX BUNDLE PROTEIN"/>
    <property type="match status" value="1"/>
</dbReference>
<organism evidence="1 2">
    <name type="scientific">Niabella soli DSM 19437</name>
    <dbReference type="NCBI Taxonomy" id="929713"/>
    <lineage>
        <taxon>Bacteria</taxon>
        <taxon>Pseudomonadati</taxon>
        <taxon>Bacteroidota</taxon>
        <taxon>Chitinophagia</taxon>
        <taxon>Chitinophagales</taxon>
        <taxon>Chitinophagaceae</taxon>
        <taxon>Niabella</taxon>
    </lineage>
</organism>
<dbReference type="NCBIfam" id="TIGR02436">
    <property type="entry name" value="four helix bundle protein"/>
    <property type="match status" value="1"/>
</dbReference>
<dbReference type="Pfam" id="PF05635">
    <property type="entry name" value="23S_rRNA_IVP"/>
    <property type="match status" value="1"/>
</dbReference>
<dbReference type="PANTHER" id="PTHR38471:SF2">
    <property type="entry name" value="FOUR HELIX BUNDLE PROTEIN"/>
    <property type="match status" value="1"/>
</dbReference>
<reference evidence="1 2" key="1">
    <citation type="submission" date="2013-12" db="EMBL/GenBank/DDBJ databases">
        <authorList>
            <consortium name="DOE Joint Genome Institute"/>
            <person name="Eisen J."/>
            <person name="Huntemann M."/>
            <person name="Han J."/>
            <person name="Chen A."/>
            <person name="Kyrpides N."/>
            <person name="Mavromatis K."/>
            <person name="Markowitz V."/>
            <person name="Palaniappan K."/>
            <person name="Ivanova N."/>
            <person name="Schaumberg A."/>
            <person name="Pati A."/>
            <person name="Liolios K."/>
            <person name="Nordberg H.P."/>
            <person name="Cantor M.N."/>
            <person name="Hua S.X."/>
            <person name="Woyke T."/>
        </authorList>
    </citation>
    <scope>NUCLEOTIDE SEQUENCE [LARGE SCALE GENOMIC DNA]</scope>
    <source>
        <strain evidence="2">DSM 19437</strain>
    </source>
</reference>
<keyword evidence="1" id="KW-0689">Ribosomal protein</keyword>